<organism evidence="9 10">
    <name type="scientific">Variovorax ginsengisoli</name>
    <dbReference type="NCBI Taxonomy" id="363844"/>
    <lineage>
        <taxon>Bacteria</taxon>
        <taxon>Pseudomonadati</taxon>
        <taxon>Pseudomonadota</taxon>
        <taxon>Betaproteobacteria</taxon>
        <taxon>Burkholderiales</taxon>
        <taxon>Comamonadaceae</taxon>
        <taxon>Variovorax</taxon>
    </lineage>
</organism>
<feature type="transmembrane region" description="Helical" evidence="7">
    <location>
        <begin position="222"/>
        <end position="241"/>
    </location>
</feature>
<dbReference type="RefSeq" id="WP_301811663.1">
    <property type="nucleotide sequence ID" value="NZ_JAUJZH010000013.1"/>
</dbReference>
<dbReference type="PRINTS" id="PR01036">
    <property type="entry name" value="TCRTETB"/>
</dbReference>
<feature type="transmembrane region" description="Helical" evidence="7">
    <location>
        <begin position="48"/>
        <end position="71"/>
    </location>
</feature>
<feature type="domain" description="Major facilitator superfamily (MFS) profile" evidence="8">
    <location>
        <begin position="14"/>
        <end position="446"/>
    </location>
</feature>
<evidence type="ECO:0000313" key="9">
    <source>
        <dbReference type="EMBL" id="MDO1534231.1"/>
    </source>
</evidence>
<accession>A0ABT8S9X5</accession>
<evidence type="ECO:0000256" key="5">
    <source>
        <dbReference type="ARBA" id="ARBA00022989"/>
    </source>
</evidence>
<feature type="transmembrane region" description="Helical" evidence="7">
    <location>
        <begin position="262"/>
        <end position="287"/>
    </location>
</feature>
<evidence type="ECO:0000256" key="2">
    <source>
        <dbReference type="ARBA" id="ARBA00022448"/>
    </source>
</evidence>
<dbReference type="EMBL" id="JAUKVY010000013">
    <property type="protein sequence ID" value="MDO1534231.1"/>
    <property type="molecule type" value="Genomic_DNA"/>
</dbReference>
<reference evidence="9" key="1">
    <citation type="submission" date="2023-06" db="EMBL/GenBank/DDBJ databases">
        <authorList>
            <person name="Jiang Y."/>
            <person name="Liu Q."/>
        </authorList>
    </citation>
    <scope>NUCLEOTIDE SEQUENCE</scope>
    <source>
        <strain evidence="9">CGMCC 1.12090</strain>
    </source>
</reference>
<name>A0ABT8S9X5_9BURK</name>
<evidence type="ECO:0000256" key="6">
    <source>
        <dbReference type="ARBA" id="ARBA00023136"/>
    </source>
</evidence>
<feature type="transmembrane region" description="Helical" evidence="7">
    <location>
        <begin position="293"/>
        <end position="313"/>
    </location>
</feature>
<keyword evidence="6 7" id="KW-0472">Membrane</keyword>
<dbReference type="PANTHER" id="PTHR42718:SF46">
    <property type="entry name" value="BLR6921 PROTEIN"/>
    <property type="match status" value="1"/>
</dbReference>
<comment type="caution">
    <text evidence="9">The sequence shown here is derived from an EMBL/GenBank/DDBJ whole genome shotgun (WGS) entry which is preliminary data.</text>
</comment>
<dbReference type="Pfam" id="PF07690">
    <property type="entry name" value="MFS_1"/>
    <property type="match status" value="2"/>
</dbReference>
<evidence type="ECO:0000313" key="10">
    <source>
        <dbReference type="Proteomes" id="UP001169027"/>
    </source>
</evidence>
<feature type="transmembrane region" description="Helical" evidence="7">
    <location>
        <begin position="109"/>
        <end position="126"/>
    </location>
</feature>
<proteinExistence type="predicted"/>
<keyword evidence="5 7" id="KW-1133">Transmembrane helix</keyword>
<dbReference type="SUPFAM" id="SSF103473">
    <property type="entry name" value="MFS general substrate transporter"/>
    <property type="match status" value="1"/>
</dbReference>
<dbReference type="InterPro" id="IPR020846">
    <property type="entry name" value="MFS_dom"/>
</dbReference>
<feature type="transmembrane region" description="Helical" evidence="7">
    <location>
        <begin position="325"/>
        <end position="346"/>
    </location>
</feature>
<keyword evidence="10" id="KW-1185">Reference proteome</keyword>
<keyword evidence="2" id="KW-0813">Transport</keyword>
<dbReference type="Gene3D" id="1.20.1250.20">
    <property type="entry name" value="MFS general substrate transporter like domains"/>
    <property type="match status" value="1"/>
</dbReference>
<dbReference type="PROSITE" id="PS50850">
    <property type="entry name" value="MFS"/>
    <property type="match status" value="1"/>
</dbReference>
<evidence type="ECO:0000256" key="7">
    <source>
        <dbReference type="SAM" id="Phobius"/>
    </source>
</evidence>
<protein>
    <submittedName>
        <fullName evidence="9">MFS transporter</fullName>
    </submittedName>
</protein>
<evidence type="ECO:0000259" key="8">
    <source>
        <dbReference type="PROSITE" id="PS50850"/>
    </source>
</evidence>
<feature type="transmembrane region" description="Helical" evidence="7">
    <location>
        <begin position="83"/>
        <end position="103"/>
    </location>
</feature>
<dbReference type="InterPro" id="IPR036259">
    <property type="entry name" value="MFS_trans_sf"/>
</dbReference>
<dbReference type="CDD" id="cd17321">
    <property type="entry name" value="MFS_MMR_MDR_like"/>
    <property type="match status" value="1"/>
</dbReference>
<feature type="transmembrane region" description="Helical" evidence="7">
    <location>
        <begin position="166"/>
        <end position="187"/>
    </location>
</feature>
<feature type="transmembrane region" description="Helical" evidence="7">
    <location>
        <begin position="352"/>
        <end position="371"/>
    </location>
</feature>
<keyword evidence="3" id="KW-1003">Cell membrane</keyword>
<dbReference type="PANTHER" id="PTHR42718">
    <property type="entry name" value="MAJOR FACILITATOR SUPERFAMILY MULTIDRUG TRANSPORTER MFSC"/>
    <property type="match status" value="1"/>
</dbReference>
<feature type="transmembrane region" description="Helical" evidence="7">
    <location>
        <begin position="138"/>
        <end position="160"/>
    </location>
</feature>
<evidence type="ECO:0000256" key="3">
    <source>
        <dbReference type="ARBA" id="ARBA00022475"/>
    </source>
</evidence>
<feature type="transmembrane region" description="Helical" evidence="7">
    <location>
        <begin position="423"/>
        <end position="441"/>
    </location>
</feature>
<gene>
    <name evidence="9" type="ORF">Q2T77_18240</name>
</gene>
<evidence type="ECO:0000256" key="4">
    <source>
        <dbReference type="ARBA" id="ARBA00022692"/>
    </source>
</evidence>
<dbReference type="Proteomes" id="UP001169027">
    <property type="component" value="Unassembled WGS sequence"/>
</dbReference>
<dbReference type="InterPro" id="IPR011701">
    <property type="entry name" value="MFS"/>
</dbReference>
<sequence length="472" mass="47811">MIETSTAQGSRAAAVAAVLAAMVLVVLDAGIVNVALPTIGRSLQVAPAMSVWVVTAYQAALMIGLLPCAALGESLGHRRVFRVGVAVFTVASALCALSPSLPWLVTARFVQGLGGAAVMALGVALLRSVVPRRRLGAAIGWNALAVALSSAAGPTVGAPILTNLSWPWLFTLNLPLGGLVLIATRALPALDGTARRLDLASVALNAGALASLVIGAELLVEVPALAAVLLAAAAFGLTALVRREMPKATPLIPLDLLRSASMRLSVIASMCCFAGTTAGLMALPFYLQHSLRQGALTTGLFMTPWPLAVAVAAPLAGRLADRVPTAWLCAAGATLLALGLAAASLWPLKGRSQPLILITVACGLGFGLFQVPNNRNLFLSAPDDRSGAAGGLQGTARLAGQTAGGIVMSLLFTVASADAAPRIGLGIGAVLTLAAGIASLVRARPAGQRPDGSAAWSPLENGLLKVHASRRS</sequence>
<dbReference type="Gene3D" id="1.20.1720.10">
    <property type="entry name" value="Multidrug resistance protein D"/>
    <property type="match status" value="1"/>
</dbReference>
<evidence type="ECO:0000256" key="1">
    <source>
        <dbReference type="ARBA" id="ARBA00004651"/>
    </source>
</evidence>
<comment type="subcellular location">
    <subcellularLocation>
        <location evidence="1">Cell membrane</location>
        <topology evidence="1">Multi-pass membrane protein</topology>
    </subcellularLocation>
</comment>
<feature type="transmembrane region" description="Helical" evidence="7">
    <location>
        <begin position="12"/>
        <end position="36"/>
    </location>
</feature>
<keyword evidence="4 7" id="KW-0812">Transmembrane</keyword>